<protein>
    <submittedName>
        <fullName evidence="1">Uncharacterized protein</fullName>
    </submittedName>
</protein>
<dbReference type="SUPFAM" id="SSF54001">
    <property type="entry name" value="Cysteine proteinases"/>
    <property type="match status" value="1"/>
</dbReference>
<name>V3ZK62_LOTGI</name>
<dbReference type="Gene3D" id="3.90.70.10">
    <property type="entry name" value="Cysteine proteinases"/>
    <property type="match status" value="1"/>
</dbReference>
<reference evidence="1 2" key="1">
    <citation type="journal article" date="2013" name="Nature">
        <title>Insights into bilaterian evolution from three spiralian genomes.</title>
        <authorList>
            <person name="Simakov O."/>
            <person name="Marletaz F."/>
            <person name="Cho S.J."/>
            <person name="Edsinger-Gonzales E."/>
            <person name="Havlak P."/>
            <person name="Hellsten U."/>
            <person name="Kuo D.H."/>
            <person name="Larsson T."/>
            <person name="Lv J."/>
            <person name="Arendt D."/>
            <person name="Savage R."/>
            <person name="Osoegawa K."/>
            <person name="de Jong P."/>
            <person name="Grimwood J."/>
            <person name="Chapman J.A."/>
            <person name="Shapiro H."/>
            <person name="Aerts A."/>
            <person name="Otillar R.P."/>
            <person name="Terry A.Y."/>
            <person name="Boore J.L."/>
            <person name="Grigoriev I.V."/>
            <person name="Lindberg D.R."/>
            <person name="Seaver E.C."/>
            <person name="Weisblat D.A."/>
            <person name="Putnam N.H."/>
            <person name="Rokhsar D.S."/>
        </authorList>
    </citation>
    <scope>NUCLEOTIDE SEQUENCE [LARGE SCALE GENOMIC DNA]</scope>
</reference>
<dbReference type="HOGENOM" id="CLU_2243235_0_0_1"/>
<gene>
    <name evidence="1" type="ORF">LOTGIDRAFT_131889</name>
</gene>
<dbReference type="RefSeq" id="XP_009064633.1">
    <property type="nucleotide sequence ID" value="XM_009066385.1"/>
</dbReference>
<dbReference type="OrthoDB" id="2248014at2759"/>
<proteinExistence type="predicted"/>
<sequence>TQTLEEETSRYPSVVSLFDIQALQNPGNKYQPEGVARIRSEGKLPVLPHRDIDHPFRGLLASQLECTQCQYRYPVKYDSFDSLSLSFPNVYWVSIFYSFNLSWLC</sequence>
<dbReference type="CTD" id="20233231"/>
<dbReference type="KEGG" id="lgi:LOTGIDRAFT_131889"/>
<evidence type="ECO:0000313" key="2">
    <source>
        <dbReference type="Proteomes" id="UP000030746"/>
    </source>
</evidence>
<dbReference type="AlphaFoldDB" id="V3ZK62"/>
<evidence type="ECO:0000313" key="1">
    <source>
        <dbReference type="EMBL" id="ESO84642.1"/>
    </source>
</evidence>
<organism evidence="1 2">
    <name type="scientific">Lottia gigantea</name>
    <name type="common">Giant owl limpet</name>
    <dbReference type="NCBI Taxonomy" id="225164"/>
    <lineage>
        <taxon>Eukaryota</taxon>
        <taxon>Metazoa</taxon>
        <taxon>Spiralia</taxon>
        <taxon>Lophotrochozoa</taxon>
        <taxon>Mollusca</taxon>
        <taxon>Gastropoda</taxon>
        <taxon>Patellogastropoda</taxon>
        <taxon>Lottioidea</taxon>
        <taxon>Lottiidae</taxon>
        <taxon>Lottia</taxon>
    </lineage>
</organism>
<keyword evidence="2" id="KW-1185">Reference proteome</keyword>
<feature type="non-terminal residue" evidence="1">
    <location>
        <position position="1"/>
    </location>
</feature>
<dbReference type="Proteomes" id="UP000030746">
    <property type="component" value="Unassembled WGS sequence"/>
</dbReference>
<dbReference type="STRING" id="225164.V3ZK62"/>
<dbReference type="EMBL" id="KB203440">
    <property type="protein sequence ID" value="ESO84642.1"/>
    <property type="molecule type" value="Genomic_DNA"/>
</dbReference>
<dbReference type="InterPro" id="IPR038765">
    <property type="entry name" value="Papain-like_cys_pep_sf"/>
</dbReference>
<dbReference type="GeneID" id="20233231"/>
<accession>V3ZK62</accession>